<feature type="transmembrane region" description="Helical" evidence="1">
    <location>
        <begin position="116"/>
        <end position="134"/>
    </location>
</feature>
<proteinExistence type="predicted"/>
<dbReference type="Proteomes" id="UP000027644">
    <property type="component" value="Unassembled WGS sequence"/>
</dbReference>
<keyword evidence="1" id="KW-1133">Transmembrane helix</keyword>
<dbReference type="AlphaFoldDB" id="A0A074VCL4"/>
<reference evidence="2 3" key="1">
    <citation type="journal article" date="2014" name="PLoS Genet.">
        <title>Hidden diversity in honey bee gut symbionts detected by single-cell genomics.</title>
        <authorList>
            <person name="Engel P."/>
            <person name="Stepanauskas R."/>
            <person name="Moran N."/>
        </authorList>
    </citation>
    <scope>NUCLEOTIDE SEQUENCE [LARGE SCALE GENOMIC DNA]</scope>
    <source>
        <strain evidence="2 3">SCGC AB-598-J21</strain>
    </source>
</reference>
<evidence type="ECO:0000313" key="3">
    <source>
        <dbReference type="Proteomes" id="UP000027644"/>
    </source>
</evidence>
<protein>
    <recommendedName>
        <fullName evidence="4">DUF3592 domain-containing protein</fullName>
    </recommendedName>
</protein>
<evidence type="ECO:0000313" key="2">
    <source>
        <dbReference type="EMBL" id="KEQ00210.1"/>
    </source>
</evidence>
<accession>A0A074VCL4</accession>
<name>A0A074VCL4_9NEIS</name>
<sequence length="150" mass="17926">MSKIEKILLLVVAIFFSFKIIGTTLYDAKLLFILSRYSEETFATVIDSKESIFSSRKTGEVYILTVIYTDKYNKTYITNIRSDYHLSPGNTIKIIYSKFFPKVADIKGYHRRKFEFYCYLFLSFMIIITAIYYYRKSKSTPDYWKSKKRY</sequence>
<gene>
    <name evidence="2" type="ORF">SASC598J21_020930</name>
</gene>
<keyword evidence="1" id="KW-0472">Membrane</keyword>
<keyword evidence="1" id="KW-0812">Transmembrane</keyword>
<feature type="transmembrane region" description="Helical" evidence="1">
    <location>
        <begin position="6"/>
        <end position="26"/>
    </location>
</feature>
<evidence type="ECO:0008006" key="4">
    <source>
        <dbReference type="Google" id="ProtNLM"/>
    </source>
</evidence>
<evidence type="ECO:0000256" key="1">
    <source>
        <dbReference type="SAM" id="Phobius"/>
    </source>
</evidence>
<comment type="caution">
    <text evidence="2">The sequence shown here is derived from an EMBL/GenBank/DDBJ whole genome shotgun (WGS) entry which is preliminary data.</text>
</comment>
<dbReference type="EMBL" id="AVQL01000454">
    <property type="protein sequence ID" value="KEQ00210.1"/>
    <property type="molecule type" value="Genomic_DNA"/>
</dbReference>
<organism evidence="2 3">
    <name type="scientific">Snodgrassella alvi SCGC AB-598-J21</name>
    <dbReference type="NCBI Taxonomy" id="1385367"/>
    <lineage>
        <taxon>Bacteria</taxon>
        <taxon>Pseudomonadati</taxon>
        <taxon>Pseudomonadota</taxon>
        <taxon>Betaproteobacteria</taxon>
        <taxon>Neisseriales</taxon>
        <taxon>Neisseriaceae</taxon>
        <taxon>Snodgrassella</taxon>
    </lineage>
</organism>